<feature type="domain" description="FAD-binding PCMH-type" evidence="8">
    <location>
        <begin position="45"/>
        <end position="222"/>
    </location>
</feature>
<dbReference type="InterPro" id="IPR016164">
    <property type="entry name" value="FAD-linked_Oxase-like_C"/>
</dbReference>
<dbReference type="PROSITE" id="PS51387">
    <property type="entry name" value="FAD_PCMH"/>
    <property type="match status" value="1"/>
</dbReference>
<dbReference type="InterPro" id="IPR036318">
    <property type="entry name" value="FAD-bd_PCMH-like_sf"/>
</dbReference>
<dbReference type="SUPFAM" id="SSF55103">
    <property type="entry name" value="FAD-linked oxidases, C-terminal domain"/>
    <property type="match status" value="1"/>
</dbReference>
<evidence type="ECO:0000256" key="7">
    <source>
        <dbReference type="ARBA" id="ARBA00038897"/>
    </source>
</evidence>
<dbReference type="PANTHER" id="PTHR11748:SF111">
    <property type="entry name" value="D-LACTATE DEHYDROGENASE, MITOCHONDRIAL-RELATED"/>
    <property type="match status" value="1"/>
</dbReference>
<comment type="cofactor">
    <cofactor evidence="1">
        <name>FAD</name>
        <dbReference type="ChEBI" id="CHEBI:57692"/>
    </cofactor>
</comment>
<proteinExistence type="inferred from homology"/>
<reference evidence="9" key="2">
    <citation type="submission" date="2021-04" db="EMBL/GenBank/DDBJ databases">
        <title>Isolation and genomic analysis of the ibuprofen-degrading bacterium Sphingomonas strain MPO218.</title>
        <authorList>
            <person name="Aulestia M."/>
            <person name="Flores A."/>
            <person name="Mangas E.L."/>
            <person name="Perez-Pulido A.J."/>
            <person name="Santero E."/>
            <person name="Camacho E.M."/>
        </authorList>
    </citation>
    <scope>NUCLEOTIDE SEQUENCE</scope>
    <source>
        <strain evidence="9">MPO218</strain>
    </source>
</reference>
<dbReference type="SUPFAM" id="SSF56176">
    <property type="entry name" value="FAD-binding/transporter-associated domain-like"/>
    <property type="match status" value="1"/>
</dbReference>
<comment type="similarity">
    <text evidence="2">Belongs to the FAD-binding oxidoreductase/transferase type 4 family.</text>
</comment>
<name>A0A975HG16_9SPHN</name>
<sequence>MGVVVSEGNFAMPRDWRALFADTGAELSCAEAIRARHARGEHDYDGPLPDAVLSPTSIEQVRHAAEICRNARIPIIPFGAGTSIEGGVTAPAGGLCLDLSRMNRILAVRPEDQDATVEAGVTRLQLNAHLRDSGYFFPVDPGADATLGGMAATRASGTNAVRYGTMRENVISTTIVTGDAQIVRTAGRARKSSAGYDLTRLIVGSEGTLGIIVDLTVRLHPIPEALSVARCCFADLRAAVECVTMLVQLGISASRIEFLDEIAIGACNRDSGLDLPERITLFIELAGTPHSVQAETTLVARVAADNEAEEIHWASDPDGCRALWRARHAAYHSCLRLMPGSPAFSSDVCVPISSLPECVAETRRDIDRSGLLATIAGHVGDGNFHVLFLPDPKEAGQVTAARGIYDRLVSRAIAMDGTCSGEHGIGTSKRLKLIEEHGEGGVAMMRAIKGALDPHDILNPGKLLP</sequence>
<dbReference type="Gene3D" id="3.30.70.2740">
    <property type="match status" value="1"/>
</dbReference>
<evidence type="ECO:0000256" key="3">
    <source>
        <dbReference type="ARBA" id="ARBA00022630"/>
    </source>
</evidence>
<dbReference type="FunFam" id="3.30.465.10:FF:000016">
    <property type="entry name" value="probable D-lactate dehydrogenase, mitochondrial"/>
    <property type="match status" value="1"/>
</dbReference>
<evidence type="ECO:0000259" key="8">
    <source>
        <dbReference type="PROSITE" id="PS51387"/>
    </source>
</evidence>
<evidence type="ECO:0000313" key="10">
    <source>
        <dbReference type="Proteomes" id="UP000664914"/>
    </source>
</evidence>
<dbReference type="Proteomes" id="UP000664914">
    <property type="component" value="Chromosome"/>
</dbReference>
<dbReference type="Pfam" id="PF02913">
    <property type="entry name" value="FAD-oxidase_C"/>
    <property type="match status" value="1"/>
</dbReference>
<keyword evidence="4" id="KW-0274">FAD</keyword>
<dbReference type="GO" id="GO:0071949">
    <property type="term" value="F:FAD binding"/>
    <property type="evidence" value="ECO:0007669"/>
    <property type="project" value="InterPro"/>
</dbReference>
<dbReference type="InterPro" id="IPR016169">
    <property type="entry name" value="FAD-bd_PCMH_sub2"/>
</dbReference>
<organism evidence="9 10">
    <name type="scientific">Rhizorhabdus wittichii</name>
    <dbReference type="NCBI Taxonomy" id="160791"/>
    <lineage>
        <taxon>Bacteria</taxon>
        <taxon>Pseudomonadati</taxon>
        <taxon>Pseudomonadota</taxon>
        <taxon>Alphaproteobacteria</taxon>
        <taxon>Sphingomonadales</taxon>
        <taxon>Sphingomonadaceae</taxon>
        <taxon>Rhizorhabdus</taxon>
    </lineage>
</organism>
<gene>
    <name evidence="9" type="ORF">HRJ34_11090</name>
</gene>
<accession>A0A975HG16</accession>
<evidence type="ECO:0000256" key="1">
    <source>
        <dbReference type="ARBA" id="ARBA00001974"/>
    </source>
</evidence>
<dbReference type="Gene3D" id="3.30.465.10">
    <property type="match status" value="1"/>
</dbReference>
<reference evidence="9" key="1">
    <citation type="submission" date="2020-07" db="EMBL/GenBank/DDBJ databases">
        <authorList>
            <person name="Camacho E."/>
        </authorList>
    </citation>
    <scope>NUCLEOTIDE SEQUENCE</scope>
    <source>
        <strain evidence="9">MPO218</strain>
    </source>
</reference>
<dbReference type="AlphaFoldDB" id="A0A975HG16"/>
<evidence type="ECO:0000256" key="5">
    <source>
        <dbReference type="ARBA" id="ARBA00022946"/>
    </source>
</evidence>
<dbReference type="FunFam" id="3.30.70.2740:FF:000001">
    <property type="entry name" value="D-lactate dehydrogenase mitochondrial"/>
    <property type="match status" value="1"/>
</dbReference>
<evidence type="ECO:0000256" key="2">
    <source>
        <dbReference type="ARBA" id="ARBA00008000"/>
    </source>
</evidence>
<evidence type="ECO:0000256" key="4">
    <source>
        <dbReference type="ARBA" id="ARBA00022827"/>
    </source>
</evidence>
<protein>
    <recommendedName>
        <fullName evidence="7">D-lactate dehydrogenase (cytochrome)</fullName>
        <ecNumber evidence="7">1.1.2.4</ecNumber>
    </recommendedName>
</protein>
<dbReference type="Pfam" id="PF01565">
    <property type="entry name" value="FAD_binding_4"/>
    <property type="match status" value="1"/>
</dbReference>
<dbReference type="GO" id="GO:1903457">
    <property type="term" value="P:lactate catabolic process"/>
    <property type="evidence" value="ECO:0007669"/>
    <property type="project" value="TreeGrafter"/>
</dbReference>
<dbReference type="FunFam" id="1.10.45.10:FF:000001">
    <property type="entry name" value="D-lactate dehydrogenase mitochondrial"/>
    <property type="match status" value="1"/>
</dbReference>
<keyword evidence="5" id="KW-0809">Transit peptide</keyword>
<keyword evidence="6" id="KW-0560">Oxidoreductase</keyword>
<dbReference type="InterPro" id="IPR006094">
    <property type="entry name" value="Oxid_FAD_bind_N"/>
</dbReference>
<evidence type="ECO:0000256" key="6">
    <source>
        <dbReference type="ARBA" id="ARBA00023002"/>
    </source>
</evidence>
<dbReference type="EC" id="1.1.2.4" evidence="7"/>
<dbReference type="InterPro" id="IPR016171">
    <property type="entry name" value="Vanillyl_alc_oxidase_C-sub2"/>
</dbReference>
<keyword evidence="3" id="KW-0285">Flavoprotein</keyword>
<dbReference type="GO" id="GO:0004458">
    <property type="term" value="F:D-lactate dehydrogenase (cytochrome) activity"/>
    <property type="evidence" value="ECO:0007669"/>
    <property type="project" value="UniProtKB-EC"/>
</dbReference>
<dbReference type="GO" id="GO:0008720">
    <property type="term" value="F:D-lactate dehydrogenase (NAD+) activity"/>
    <property type="evidence" value="ECO:0007669"/>
    <property type="project" value="TreeGrafter"/>
</dbReference>
<evidence type="ECO:0000313" key="9">
    <source>
        <dbReference type="EMBL" id="QTH24000.1"/>
    </source>
</evidence>
<dbReference type="InterPro" id="IPR004113">
    <property type="entry name" value="FAD-bd_oxidored_4_C"/>
</dbReference>
<dbReference type="PANTHER" id="PTHR11748">
    <property type="entry name" value="D-LACTATE DEHYDROGENASE"/>
    <property type="match status" value="1"/>
</dbReference>
<dbReference type="EMBL" id="CP059319">
    <property type="protein sequence ID" value="QTH24000.1"/>
    <property type="molecule type" value="Genomic_DNA"/>
</dbReference>
<dbReference type="Gene3D" id="1.10.45.10">
    <property type="entry name" value="Vanillyl-alcohol Oxidase, Chain A, domain 4"/>
    <property type="match status" value="1"/>
</dbReference>
<dbReference type="InterPro" id="IPR016166">
    <property type="entry name" value="FAD-bd_PCMH"/>
</dbReference>